<dbReference type="InterPro" id="IPR050627">
    <property type="entry name" value="Nitroreductase/BluB"/>
</dbReference>
<gene>
    <name evidence="2" type="ORF">GCM10007977_082410</name>
</gene>
<feature type="domain" description="Nitroreductase" evidence="1">
    <location>
        <begin position="118"/>
        <end position="293"/>
    </location>
</feature>
<reference evidence="2" key="2">
    <citation type="submission" date="2020-09" db="EMBL/GenBank/DDBJ databases">
        <authorList>
            <person name="Sun Q."/>
            <person name="Ohkuma M."/>
        </authorList>
    </citation>
    <scope>NUCLEOTIDE SEQUENCE</scope>
    <source>
        <strain evidence="2">JCM 19831</strain>
    </source>
</reference>
<reference evidence="2" key="1">
    <citation type="journal article" date="2014" name="Int. J. Syst. Evol. Microbiol.">
        <title>Complete genome sequence of Corynebacterium casei LMG S-19264T (=DSM 44701T), isolated from a smear-ripened cheese.</title>
        <authorList>
            <consortium name="US DOE Joint Genome Institute (JGI-PGF)"/>
            <person name="Walter F."/>
            <person name="Albersmeier A."/>
            <person name="Kalinowski J."/>
            <person name="Ruckert C."/>
        </authorList>
    </citation>
    <scope>NUCLEOTIDE SEQUENCE</scope>
    <source>
        <strain evidence="2">JCM 19831</strain>
    </source>
</reference>
<dbReference type="InterPro" id="IPR000415">
    <property type="entry name" value="Nitroreductase-like"/>
</dbReference>
<dbReference type="GO" id="GO:0016491">
    <property type="term" value="F:oxidoreductase activity"/>
    <property type="evidence" value="ECO:0007669"/>
    <property type="project" value="InterPro"/>
</dbReference>
<proteinExistence type="predicted"/>
<dbReference type="EMBL" id="BMPI01000057">
    <property type="protein sequence ID" value="GGM68129.1"/>
    <property type="molecule type" value="Genomic_DNA"/>
</dbReference>
<accession>A0A917U9D1</accession>
<keyword evidence="3" id="KW-1185">Reference proteome</keyword>
<dbReference type="NCBIfam" id="NF047509">
    <property type="entry name" value="Rv3131_FMN_oxido"/>
    <property type="match status" value="1"/>
</dbReference>
<sequence length="334" mass="35475">MTMLVGPASRTLTDAAVAALQAPSVLNTQPWRWHVERGTASLSADPSRRLARIDPDRRLLVLSCGAALHHACVTLAAGGADFAVELLPDDRAPDLMAIIRYRGETEPSPAAQRLRDAIAARRSDRRPFSGTRVPEAALERVRDAAQRAGARLHLVRAEELVEVIAAAGRSAAEEMADPAYRAELLAWLRPPGVGRDGVPVDTIARPGLRPVPIRDFTAAGYVPAIYSDADVTDREARYGIVVTDGDGPADWLRAGVTLSAVLLAATAEGLATSAMSDLVEEPTARVTLRRMLGNVGHPAVGVRIGVPAPGPLPRRAPRRPAAEMVEVVAELARG</sequence>
<comment type="caution">
    <text evidence="2">The sequence shown here is derived from an EMBL/GenBank/DDBJ whole genome shotgun (WGS) entry which is preliminary data.</text>
</comment>
<dbReference type="Gene3D" id="3.40.109.10">
    <property type="entry name" value="NADH Oxidase"/>
    <property type="match status" value="1"/>
</dbReference>
<dbReference type="Proteomes" id="UP000642070">
    <property type="component" value="Unassembled WGS sequence"/>
</dbReference>
<dbReference type="Pfam" id="PF00881">
    <property type="entry name" value="Nitroreductase"/>
    <property type="match status" value="1"/>
</dbReference>
<dbReference type="AlphaFoldDB" id="A0A917U9D1"/>
<protein>
    <submittedName>
        <fullName evidence="2">NAD(P)H nitroreductase</fullName>
    </submittedName>
</protein>
<dbReference type="RefSeq" id="WP_190255501.1">
    <property type="nucleotide sequence ID" value="NZ_BMPI01000057.1"/>
</dbReference>
<name>A0A917U9D1_9ACTN</name>
<dbReference type="PANTHER" id="PTHR23026:SF123">
    <property type="entry name" value="NAD(P)H NITROREDUCTASE RV3131-RELATED"/>
    <property type="match status" value="1"/>
</dbReference>
<dbReference type="SUPFAM" id="SSF55469">
    <property type="entry name" value="FMN-dependent nitroreductase-like"/>
    <property type="match status" value="2"/>
</dbReference>
<evidence type="ECO:0000259" key="1">
    <source>
        <dbReference type="Pfam" id="PF00881"/>
    </source>
</evidence>
<organism evidence="2 3">
    <name type="scientific">Dactylosporangium sucinum</name>
    <dbReference type="NCBI Taxonomy" id="1424081"/>
    <lineage>
        <taxon>Bacteria</taxon>
        <taxon>Bacillati</taxon>
        <taxon>Actinomycetota</taxon>
        <taxon>Actinomycetes</taxon>
        <taxon>Micromonosporales</taxon>
        <taxon>Micromonosporaceae</taxon>
        <taxon>Dactylosporangium</taxon>
    </lineage>
</organism>
<dbReference type="PANTHER" id="PTHR23026">
    <property type="entry name" value="NADPH NITROREDUCTASE"/>
    <property type="match status" value="1"/>
</dbReference>
<dbReference type="InterPro" id="IPR029479">
    <property type="entry name" value="Nitroreductase"/>
</dbReference>
<evidence type="ECO:0000313" key="2">
    <source>
        <dbReference type="EMBL" id="GGM68129.1"/>
    </source>
</evidence>
<evidence type="ECO:0000313" key="3">
    <source>
        <dbReference type="Proteomes" id="UP000642070"/>
    </source>
</evidence>